<dbReference type="PANTHER" id="PTHR30005:SF0">
    <property type="entry name" value="RETROGRADE REGULATION PROTEIN 2"/>
    <property type="match status" value="1"/>
</dbReference>
<dbReference type="InterPro" id="IPR030673">
    <property type="entry name" value="PyroPPase_GppA_Ppx"/>
</dbReference>
<dbReference type="AlphaFoldDB" id="A0A7C1JG65"/>
<evidence type="ECO:0000259" key="3">
    <source>
        <dbReference type="Pfam" id="PF02541"/>
    </source>
</evidence>
<organism evidence="5">
    <name type="scientific">Caldilinea aerophila</name>
    <dbReference type="NCBI Taxonomy" id="133453"/>
    <lineage>
        <taxon>Bacteria</taxon>
        <taxon>Bacillati</taxon>
        <taxon>Chloroflexota</taxon>
        <taxon>Caldilineae</taxon>
        <taxon>Caldilineales</taxon>
        <taxon>Caldilineaceae</taxon>
        <taxon>Caldilinea</taxon>
    </lineage>
</organism>
<evidence type="ECO:0000256" key="1">
    <source>
        <dbReference type="ARBA" id="ARBA00007125"/>
    </source>
</evidence>
<comment type="caution">
    <text evidence="5">The sequence shown here is derived from an EMBL/GenBank/DDBJ whole genome shotgun (WGS) entry which is preliminary data.</text>
</comment>
<gene>
    <name evidence="5" type="ORF">ENQ20_20125</name>
</gene>
<evidence type="ECO:0000313" key="5">
    <source>
        <dbReference type="EMBL" id="HDX33764.1"/>
    </source>
</evidence>
<feature type="domain" description="Ppx/GppA phosphatase N-terminal" evidence="3">
    <location>
        <begin position="79"/>
        <end position="345"/>
    </location>
</feature>
<dbReference type="InterPro" id="IPR003695">
    <property type="entry name" value="Ppx_GppA_N"/>
</dbReference>
<dbReference type="GO" id="GO:0016462">
    <property type="term" value="F:pyrophosphatase activity"/>
    <property type="evidence" value="ECO:0007669"/>
    <property type="project" value="TreeGrafter"/>
</dbReference>
<dbReference type="InterPro" id="IPR043129">
    <property type="entry name" value="ATPase_NBD"/>
</dbReference>
<evidence type="ECO:0000256" key="2">
    <source>
        <dbReference type="ARBA" id="ARBA00022801"/>
    </source>
</evidence>
<dbReference type="SUPFAM" id="SSF53067">
    <property type="entry name" value="Actin-like ATPase domain"/>
    <property type="match status" value="2"/>
</dbReference>
<feature type="domain" description="Ppx/GppA phosphatase C-terminal" evidence="4">
    <location>
        <begin position="358"/>
        <end position="507"/>
    </location>
</feature>
<evidence type="ECO:0000259" key="4">
    <source>
        <dbReference type="Pfam" id="PF21447"/>
    </source>
</evidence>
<accession>A0A7C1JG65</accession>
<dbReference type="InterPro" id="IPR050273">
    <property type="entry name" value="GppA/Ppx_hydrolase"/>
</dbReference>
<dbReference type="Gene3D" id="1.10.3210.10">
    <property type="entry name" value="Hypothetical protein af1432"/>
    <property type="match status" value="1"/>
</dbReference>
<dbReference type="Gene3D" id="3.30.420.40">
    <property type="match status" value="1"/>
</dbReference>
<name>A0A7C1JG65_9CHLR</name>
<dbReference type="Pfam" id="PF02541">
    <property type="entry name" value="Ppx-GppA"/>
    <property type="match status" value="1"/>
</dbReference>
<dbReference type="SUPFAM" id="SSF109604">
    <property type="entry name" value="HD-domain/PDEase-like"/>
    <property type="match status" value="1"/>
</dbReference>
<protein>
    <submittedName>
        <fullName evidence="5">Ppx/GppA family phosphatase</fullName>
    </submittedName>
</protein>
<dbReference type="Pfam" id="PF21447">
    <property type="entry name" value="Ppx-GppA_III"/>
    <property type="match status" value="1"/>
</dbReference>
<dbReference type="PIRSF" id="PIRSF001267">
    <property type="entry name" value="Pyrophosphatase_GppA_Ppx"/>
    <property type="match status" value="1"/>
</dbReference>
<dbReference type="CDD" id="cd24052">
    <property type="entry name" value="ASKHA_NBD_HpPPX-GppA-like"/>
    <property type="match status" value="1"/>
</dbReference>
<proteinExistence type="inferred from homology"/>
<sequence length="554" mass="61948">MGRRFVVGATCSCASPVDFVRLFCSRKYVYARKRVHAQGKVRPMPDSQRIAVIDLGSNTARLIVMHAMPGYCYRLEDEIREVVRLRKGLDAHGLSEEAMNRAFVTLRLFKRFCDSTHVDEVIATATSAVRDAANGRAFVERVRQELGLDLRILDGEREAYYGTIGALNDVALRNGAVVDIGGGSVQISQVTDRRYVQGWSGPLGCLALTERFIRSDPITDREFKALEQEIQHTLREVKWLHGLSGELVALGGAIRNLARMDARRSSYPLTTLHGYSLSLTALEQLIEQLRTLPLAKRIKLPGLRSDRADIILPGALVARAVMQAMGVQSLTVSVNGLREGLFFERFWRHWDEPIIADIRGFGVLNLARIYRYQKKHANHVRFLAGRVFEQLAPLHGYGASERELLDAAALLHDIGTIVAYENHEVHSQTLIITNGLPGFTPREIALIGLLARYHRRGTPDLGECAALMLPGDDLLLLRLAAILRLAEYLERGRSSAVDDVVVSWSASTLRLTLIADEYPAVEIWDTQRNALDLMRRAFEREVLLDSTIAPTQVK</sequence>
<reference evidence="5" key="1">
    <citation type="journal article" date="2020" name="mSystems">
        <title>Genome- and Community-Level Interaction Insights into Carbon Utilization and Element Cycling Functions of Hydrothermarchaeota in Hydrothermal Sediment.</title>
        <authorList>
            <person name="Zhou Z."/>
            <person name="Liu Y."/>
            <person name="Xu W."/>
            <person name="Pan J."/>
            <person name="Luo Z.H."/>
            <person name="Li M."/>
        </authorList>
    </citation>
    <scope>NUCLEOTIDE SEQUENCE [LARGE SCALE GENOMIC DNA]</scope>
    <source>
        <strain evidence="5">SpSt-289</strain>
    </source>
</reference>
<dbReference type="InterPro" id="IPR048950">
    <property type="entry name" value="Ppx_GppA_C"/>
</dbReference>
<dbReference type="Gene3D" id="3.30.420.150">
    <property type="entry name" value="Exopolyphosphatase. Domain 2"/>
    <property type="match status" value="1"/>
</dbReference>
<comment type="similarity">
    <text evidence="1">Belongs to the GppA/Ppx family.</text>
</comment>
<dbReference type="PANTHER" id="PTHR30005">
    <property type="entry name" value="EXOPOLYPHOSPHATASE"/>
    <property type="match status" value="1"/>
</dbReference>
<dbReference type="EMBL" id="DSMG01000199">
    <property type="protein sequence ID" value="HDX33764.1"/>
    <property type="molecule type" value="Genomic_DNA"/>
</dbReference>
<keyword evidence="2" id="KW-0378">Hydrolase</keyword>